<feature type="compositionally biased region" description="Basic and acidic residues" evidence="14">
    <location>
        <begin position="641"/>
        <end position="661"/>
    </location>
</feature>
<feature type="domain" description="Tudor" evidence="16">
    <location>
        <begin position="579"/>
        <end position="637"/>
    </location>
</feature>
<comment type="function">
    <text evidence="11">Involved in spliceosome assembly.</text>
</comment>
<dbReference type="PROSITE" id="PS50030">
    <property type="entry name" value="UBA"/>
    <property type="match status" value="1"/>
</dbReference>
<evidence type="ECO:0000313" key="18">
    <source>
        <dbReference type="EMBL" id="RLU15755.1"/>
    </source>
</evidence>
<feature type="region of interest" description="Disordered" evidence="14">
    <location>
        <begin position="641"/>
        <end position="726"/>
    </location>
</feature>
<feature type="compositionally biased region" description="Gly residues" evidence="14">
    <location>
        <begin position="674"/>
        <end position="684"/>
    </location>
</feature>
<dbReference type="GO" id="GO:0008380">
    <property type="term" value="P:RNA splicing"/>
    <property type="evidence" value="ECO:0007669"/>
    <property type="project" value="UniProtKB-KW"/>
</dbReference>
<comment type="subcellular location">
    <subcellularLocation>
        <location evidence="1">Nucleus speckle</location>
    </subcellularLocation>
    <subcellularLocation>
        <location evidence="2">Nucleus</location>
        <location evidence="2">Cajal body</location>
    </subcellularLocation>
</comment>
<sequence length="726" mass="81167">MEKFEALGWYLSDHGYNVATDSGNIVDTQRIVKRLLDLDLKEISSGNGDINQGNIVLQIQKIRNISAPKGNEESRAAPRMLKLSLTDGKNNLQALEIEHISALSLNTPPGTKILIKSGALPSSHGILLLVPSYVVQVLGGRVASLVEKWELNKKLALHSRVRSAEEGGPPPWIPFGKKIIKVSEQDKNFKALMEKDKPSKENTEFETQRKDAIAEAAKQGSKKVFGGGNKQLLDHSVQKIVDRGFTIEQAEYALRVNRNNVDRALRSLQKTDSKINAKEPREPREPRGKRFDKKAEESKPSSGKISLFDFLEDKLPVQPESNDTILPSQSNHMQSNDSNQDRLESRGADAQSGRGARGQKSGRGYQPPPRHLEEHKNGRRPASSNNSAGPGAYSQYNGAGHAQQSKPPRFQRNQEFQHQYQHNGEREAHHHHQQQQQRTSSQANDYRSAFSQSRASGAIAGDNNGNDAYNRNQAESHGRNLGSNRNSNHIDPEARNKHSYDASYGRHSRAQQDGASKVYSSNTSEKNFKNQLRYQPNSSAAAAGCRMPVNLSAQRNEGNYGNQNAANAAATMSGNVTWMWRVGDKCMAKYWEDNRYYNAEVTGVSERTCVVQFKGFENYEEVLQVDCIPITDDYQIPDQISDTRRQEQRPNNRQPRYDQQSHNHISAGMEFRRGGSGAVAGNKGGYNKKRGQQRSTQPIYQPPAQRSHYPTTPISSENNTQYNSFL</sequence>
<dbReference type="PANTHER" id="PTHR13681:SF24">
    <property type="entry name" value="TUDOR DOMAIN-CONTAINING PROTEIN 3"/>
    <property type="match status" value="1"/>
</dbReference>
<keyword evidence="8" id="KW-0508">mRNA splicing</keyword>
<feature type="compositionally biased region" description="Polar residues" evidence="14">
    <location>
        <begin position="382"/>
        <end position="409"/>
    </location>
</feature>
<evidence type="ECO:0000256" key="6">
    <source>
        <dbReference type="ARBA" id="ARBA00022728"/>
    </source>
</evidence>
<evidence type="ECO:0000256" key="8">
    <source>
        <dbReference type="ARBA" id="ARBA00023187"/>
    </source>
</evidence>
<reference evidence="18 20" key="2">
    <citation type="journal article" date="2018" name="Genome Res.">
        <title>The genomic architecture and molecular evolution of ant odorant receptors.</title>
        <authorList>
            <person name="McKenzie S.K."/>
            <person name="Kronauer D.J.C."/>
        </authorList>
    </citation>
    <scope>NUCLEOTIDE SEQUENCE [LARGE SCALE GENOMIC DNA]</scope>
    <source>
        <strain evidence="18">Clonal line C1</strain>
    </source>
</reference>
<evidence type="ECO:0000313" key="17">
    <source>
        <dbReference type="EMBL" id="EZA52080.1"/>
    </source>
</evidence>
<dbReference type="SUPFAM" id="SSF46934">
    <property type="entry name" value="UBA-like"/>
    <property type="match status" value="1"/>
</dbReference>
<feature type="compositionally biased region" description="Polar residues" evidence="14">
    <location>
        <begin position="319"/>
        <end position="338"/>
    </location>
</feature>
<dbReference type="AlphaFoldDB" id="A0A026W7P6"/>
<dbReference type="InterPro" id="IPR013894">
    <property type="entry name" value="RMI1_OB"/>
</dbReference>
<keyword evidence="19" id="KW-1185">Reference proteome</keyword>
<dbReference type="InterPro" id="IPR015940">
    <property type="entry name" value="UBA"/>
</dbReference>
<protein>
    <recommendedName>
        <fullName evidence="12">Survival of motor neuron-related-splicing factor 30</fullName>
    </recommendedName>
    <alternativeName>
        <fullName evidence="13">Survival motor neuron domain-containing protein 1</fullName>
    </alternativeName>
    <alternativeName>
        <fullName evidence="4">Tudor domain-containing protein 3</fullName>
    </alternativeName>
</protein>
<dbReference type="PANTHER" id="PTHR13681">
    <property type="entry name" value="SURVIVAL OF MOTOR NEURON-RELATED-SPLICING FACTOR 30-RELATED"/>
    <property type="match status" value="1"/>
</dbReference>
<dbReference type="PROSITE" id="PS50304">
    <property type="entry name" value="TUDOR"/>
    <property type="match status" value="1"/>
</dbReference>
<dbReference type="GO" id="GO:0016607">
    <property type="term" value="C:nuclear speck"/>
    <property type="evidence" value="ECO:0007669"/>
    <property type="project" value="UniProtKB-SubCell"/>
</dbReference>
<reference evidence="17 19" key="1">
    <citation type="journal article" date="2014" name="Curr. Biol.">
        <title>The genome of the clonal raider ant Cerapachys biroi.</title>
        <authorList>
            <person name="Oxley P.R."/>
            <person name="Ji L."/>
            <person name="Fetter-Pruneda I."/>
            <person name="McKenzie S.K."/>
            <person name="Li C."/>
            <person name="Hu H."/>
            <person name="Zhang G."/>
            <person name="Kronauer D.J."/>
        </authorList>
    </citation>
    <scope>NUCLEOTIDE SEQUENCE [LARGE SCALE GENOMIC DNA]</scope>
</reference>
<evidence type="ECO:0000256" key="5">
    <source>
        <dbReference type="ARBA" id="ARBA00022664"/>
    </source>
</evidence>
<evidence type="ECO:0000313" key="19">
    <source>
        <dbReference type="Proteomes" id="UP000053097"/>
    </source>
</evidence>
<dbReference type="GO" id="GO:0015030">
    <property type="term" value="C:Cajal body"/>
    <property type="evidence" value="ECO:0007669"/>
    <property type="project" value="UniProtKB-SubCell"/>
</dbReference>
<feature type="compositionally biased region" description="Basic and acidic residues" evidence="14">
    <location>
        <begin position="265"/>
        <end position="299"/>
    </location>
</feature>
<feature type="compositionally biased region" description="Polar residues" evidence="14">
    <location>
        <begin position="708"/>
        <end position="726"/>
    </location>
</feature>
<dbReference type="OrthoDB" id="434939at2759"/>
<feature type="domain" description="UBA" evidence="15">
    <location>
        <begin position="231"/>
        <end position="271"/>
    </location>
</feature>
<dbReference type="InterPro" id="IPR042470">
    <property type="entry name" value="RMI1_N_C_sf"/>
</dbReference>
<evidence type="ECO:0000313" key="20">
    <source>
        <dbReference type="Proteomes" id="UP000279307"/>
    </source>
</evidence>
<accession>A0A026W7P6</accession>
<evidence type="ECO:0000256" key="4">
    <source>
        <dbReference type="ARBA" id="ARBA00013421"/>
    </source>
</evidence>
<dbReference type="OMA" id="YHQRSRN"/>
<dbReference type="SMART" id="SM01161">
    <property type="entry name" value="DUF1767"/>
    <property type="match status" value="1"/>
</dbReference>
<reference evidence="18" key="3">
    <citation type="submission" date="2018-07" db="EMBL/GenBank/DDBJ databases">
        <authorList>
            <person name="Mckenzie S.K."/>
            <person name="Kronauer D.J.C."/>
        </authorList>
    </citation>
    <scope>NUCLEOTIDE SEQUENCE</scope>
    <source>
        <strain evidence="18">Clonal line C1</strain>
    </source>
</reference>
<dbReference type="EMBL" id="QOIP01000012">
    <property type="protein sequence ID" value="RLU15755.1"/>
    <property type="molecule type" value="Genomic_DNA"/>
</dbReference>
<dbReference type="InterPro" id="IPR002999">
    <property type="entry name" value="Tudor"/>
</dbReference>
<keyword evidence="5" id="KW-0507">mRNA processing</keyword>
<dbReference type="Pfam" id="PF06003">
    <property type="entry name" value="SMN_Tudor"/>
    <property type="match status" value="1"/>
</dbReference>
<evidence type="ECO:0000256" key="1">
    <source>
        <dbReference type="ARBA" id="ARBA00004324"/>
    </source>
</evidence>
<dbReference type="Proteomes" id="UP000053097">
    <property type="component" value="Unassembled WGS sequence"/>
</dbReference>
<comment type="similarity">
    <text evidence="3">Belongs to the SMN family.</text>
</comment>
<dbReference type="SMART" id="SM00333">
    <property type="entry name" value="TUDOR"/>
    <property type="match status" value="1"/>
</dbReference>
<feature type="region of interest" description="Disordered" evidence="14">
    <location>
        <begin position="265"/>
        <end position="409"/>
    </location>
</feature>
<evidence type="ECO:0000256" key="9">
    <source>
        <dbReference type="ARBA" id="ARBA00023242"/>
    </source>
</evidence>
<organism evidence="17 19">
    <name type="scientific">Ooceraea biroi</name>
    <name type="common">Clonal raider ant</name>
    <name type="synonym">Cerapachys biroi</name>
    <dbReference type="NCBI Taxonomy" id="2015173"/>
    <lineage>
        <taxon>Eukaryota</taxon>
        <taxon>Metazoa</taxon>
        <taxon>Ecdysozoa</taxon>
        <taxon>Arthropoda</taxon>
        <taxon>Hexapoda</taxon>
        <taxon>Insecta</taxon>
        <taxon>Pterygota</taxon>
        <taxon>Neoptera</taxon>
        <taxon>Endopterygota</taxon>
        <taxon>Hymenoptera</taxon>
        <taxon>Apocrita</taxon>
        <taxon>Aculeata</taxon>
        <taxon>Formicoidea</taxon>
        <taxon>Formicidae</taxon>
        <taxon>Dorylinae</taxon>
        <taxon>Ooceraea</taxon>
    </lineage>
</organism>
<dbReference type="STRING" id="2015173.A0A026W7P6"/>
<dbReference type="InterPro" id="IPR010304">
    <property type="entry name" value="SMN_Tudor"/>
</dbReference>
<dbReference type="GO" id="GO:0006325">
    <property type="term" value="P:chromatin organization"/>
    <property type="evidence" value="ECO:0007669"/>
    <property type="project" value="UniProtKB-KW"/>
</dbReference>
<evidence type="ECO:0000256" key="3">
    <source>
        <dbReference type="ARBA" id="ARBA00005371"/>
    </source>
</evidence>
<keyword evidence="7" id="KW-0156">Chromatin regulator</keyword>
<evidence type="ECO:0000259" key="16">
    <source>
        <dbReference type="PROSITE" id="PS50304"/>
    </source>
</evidence>
<dbReference type="Proteomes" id="UP000279307">
    <property type="component" value="Chromosome 12"/>
</dbReference>
<proteinExistence type="inferred from homology"/>
<evidence type="ECO:0000256" key="11">
    <source>
        <dbReference type="ARBA" id="ARBA00037618"/>
    </source>
</evidence>
<dbReference type="EMBL" id="KK107353">
    <property type="protein sequence ID" value="EZA52080.1"/>
    <property type="molecule type" value="Genomic_DNA"/>
</dbReference>
<keyword evidence="6" id="KW-0747">Spliceosome</keyword>
<gene>
    <name evidence="18" type="ORF">DMN91_011511</name>
    <name evidence="17" type="ORF">X777_09088</name>
</gene>
<evidence type="ECO:0000256" key="7">
    <source>
        <dbReference type="ARBA" id="ARBA00022853"/>
    </source>
</evidence>
<comment type="function">
    <text evidence="10">Scaffolding protein that specifically recognizes and binds dimethylarginine-containing proteins. Plays a role in the regulation of translation of target mRNAs by binding Arg/Gly-rich motifs (GAR) in dimethylarginine-containing proteins. In nucleus, acts as a coactivator: recognizes and binds asymmetric dimethylation on the core histone tails associated with transcriptional activation (H3R17me2a and H4R3me2a) and recruits proteins at these arginine-methylated loci. In cytoplasm, acts as an antiviral factor that participates in the assembly of stress granules together with G3BP1.</text>
</comment>
<feature type="compositionally biased region" description="Polar residues" evidence="14">
    <location>
        <begin position="463"/>
        <end position="487"/>
    </location>
</feature>
<dbReference type="SUPFAM" id="SSF63748">
    <property type="entry name" value="Tudor/PWWP/MBT"/>
    <property type="match status" value="1"/>
</dbReference>
<keyword evidence="9" id="KW-0539">Nucleus</keyword>
<evidence type="ECO:0000256" key="13">
    <source>
        <dbReference type="ARBA" id="ARBA00042567"/>
    </source>
</evidence>
<dbReference type="GO" id="GO:0005681">
    <property type="term" value="C:spliceosomal complex"/>
    <property type="evidence" value="ECO:0007669"/>
    <property type="project" value="UniProtKB-KW"/>
</dbReference>
<evidence type="ECO:0000256" key="14">
    <source>
        <dbReference type="SAM" id="MobiDB-lite"/>
    </source>
</evidence>
<feature type="compositionally biased region" description="Basic and acidic residues" evidence="14">
    <location>
        <begin position="488"/>
        <end position="500"/>
    </location>
</feature>
<dbReference type="GO" id="GO:0005737">
    <property type="term" value="C:cytoplasm"/>
    <property type="evidence" value="ECO:0007669"/>
    <property type="project" value="InterPro"/>
</dbReference>
<dbReference type="Pfam" id="PF08585">
    <property type="entry name" value="RMI1_N_C"/>
    <property type="match status" value="1"/>
</dbReference>
<feature type="region of interest" description="Disordered" evidence="14">
    <location>
        <begin position="421"/>
        <end position="524"/>
    </location>
</feature>
<evidence type="ECO:0000256" key="10">
    <source>
        <dbReference type="ARBA" id="ARBA00035105"/>
    </source>
</evidence>
<dbReference type="Gene3D" id="1.10.8.10">
    <property type="entry name" value="DNA helicase RuvA subunit, C-terminal domain"/>
    <property type="match status" value="1"/>
</dbReference>
<dbReference type="InterPro" id="IPR009060">
    <property type="entry name" value="UBA-like_sf"/>
</dbReference>
<name>A0A026W7P6_OOCBI</name>
<dbReference type="Gene3D" id="2.30.30.140">
    <property type="match status" value="1"/>
</dbReference>
<evidence type="ECO:0000256" key="12">
    <source>
        <dbReference type="ARBA" id="ARBA00041083"/>
    </source>
</evidence>
<feature type="compositionally biased region" description="Polar residues" evidence="14">
    <location>
        <begin position="438"/>
        <end position="455"/>
    </location>
</feature>
<dbReference type="GO" id="GO:0003723">
    <property type="term" value="F:RNA binding"/>
    <property type="evidence" value="ECO:0007669"/>
    <property type="project" value="InterPro"/>
</dbReference>
<feature type="compositionally biased region" description="Polar residues" evidence="14">
    <location>
        <begin position="511"/>
        <end position="524"/>
    </location>
</feature>
<evidence type="ECO:0000259" key="15">
    <source>
        <dbReference type="PROSITE" id="PS50030"/>
    </source>
</evidence>
<dbReference type="Gene3D" id="2.40.50.770">
    <property type="entry name" value="RecQ-mediated genome instability protein Rmi1, C-terminal domain"/>
    <property type="match status" value="1"/>
</dbReference>
<dbReference type="GO" id="GO:0006397">
    <property type="term" value="P:mRNA processing"/>
    <property type="evidence" value="ECO:0007669"/>
    <property type="project" value="UniProtKB-KW"/>
</dbReference>
<evidence type="ECO:0000256" key="2">
    <source>
        <dbReference type="ARBA" id="ARBA00004408"/>
    </source>
</evidence>